<dbReference type="Proteomes" id="UP001055879">
    <property type="component" value="Linkage Group LG04"/>
</dbReference>
<proteinExistence type="predicted"/>
<protein>
    <submittedName>
        <fullName evidence="1">Uncharacterized protein</fullName>
    </submittedName>
</protein>
<organism evidence="1 2">
    <name type="scientific">Arctium lappa</name>
    <name type="common">Greater burdock</name>
    <name type="synonym">Lappa major</name>
    <dbReference type="NCBI Taxonomy" id="4217"/>
    <lineage>
        <taxon>Eukaryota</taxon>
        <taxon>Viridiplantae</taxon>
        <taxon>Streptophyta</taxon>
        <taxon>Embryophyta</taxon>
        <taxon>Tracheophyta</taxon>
        <taxon>Spermatophyta</taxon>
        <taxon>Magnoliopsida</taxon>
        <taxon>eudicotyledons</taxon>
        <taxon>Gunneridae</taxon>
        <taxon>Pentapetalae</taxon>
        <taxon>asterids</taxon>
        <taxon>campanulids</taxon>
        <taxon>Asterales</taxon>
        <taxon>Asteraceae</taxon>
        <taxon>Carduoideae</taxon>
        <taxon>Cardueae</taxon>
        <taxon>Arctiinae</taxon>
        <taxon>Arctium</taxon>
    </lineage>
</organism>
<reference evidence="1 2" key="2">
    <citation type="journal article" date="2022" name="Mol. Ecol. Resour.">
        <title>The genomes of chicory, endive, great burdock and yacon provide insights into Asteraceae paleo-polyploidization history and plant inulin production.</title>
        <authorList>
            <person name="Fan W."/>
            <person name="Wang S."/>
            <person name="Wang H."/>
            <person name="Wang A."/>
            <person name="Jiang F."/>
            <person name="Liu H."/>
            <person name="Zhao H."/>
            <person name="Xu D."/>
            <person name="Zhang Y."/>
        </authorList>
    </citation>
    <scope>NUCLEOTIDE SEQUENCE [LARGE SCALE GENOMIC DNA]</scope>
    <source>
        <strain evidence="2">cv. Niubang</strain>
    </source>
</reference>
<sequence>MDSAKFAFHARFYSNDLMMQLGTDTRPPVLINKDEFTQWQDRFINFIERQSNGEYMMKSLSEGPFVKPKGDIPLTDDEIKREKADREAKSNLMLALPNTIYNRIDCFKHNPNMMWTQLEKIMLGSSVATQIRQTRFMNNFEEFKAKDNESLKAIFDRFCAVINDLRKIKVEKTALETNMKFLNSLQPEWNKSCHRLRNDVRISTMQIQELYEIMLTDESLVIEKKAKLDKKNKKTVDPVALLTKRLNEQALSDNAYTGSIDDDGEALQKAMILLSQHYQKKFQPRSGSNSSRFTSGLKVKVPEPKTAACYNCGKPGHISKECRAKKVKDSAYYRRKLELVEKRENGTALLAEEEFWLDYSDDEASNVEIAHLCLVGDDQSDDSDTNEDEVYSEFDYNFITSQFDIMINALSDLRSKFLSERVLNSEKSDLIEKLKISLKDEKSILENTKDIFQKKLDALKNLNKTYLESLTSMTTLKDEFFDKIIKLEEKLYRRDQSEQTIYMNKPRSEEALKQRWGLGFDNPQFLNKVIDKVPTLYKYDYLTLAHYAPQFKFNWTSEKEVLDLENEKRIYKKKNEIPFVYTSENAKYFPEKSRRGKRVLNDISSIKSSISDDFINPYAPNTSKENSSPISYDSKKYIPPIVLEGKIIDLEDHIEHQNILKKIESDIILSFMTSSLEENLFSQKSDSISSLSSDSKENKKEVSNFKILSQNNSDSEVNSNLLVDQIGCLDKFISSDLNISSKILDNSFTLNDQYYKPKRKRRRSKKSKKRDTVFIGNSNSSDTIISDRIVSQSKKQIWRARRTSTDYMFDGDRCVDKFYNSDSFAVCNKVSKYSIKQMFQISKNVSHSSSDSSSDDHAFSSDGCDYFSNHIPRALSDKSAHYFPVRTATNKQGPKFKWVPKSLSDSKLQASHVKGE</sequence>
<keyword evidence="2" id="KW-1185">Reference proteome</keyword>
<evidence type="ECO:0000313" key="1">
    <source>
        <dbReference type="EMBL" id="KAI3735737.1"/>
    </source>
</evidence>
<reference evidence="2" key="1">
    <citation type="journal article" date="2022" name="Mol. Ecol. Resour.">
        <title>The genomes of chicory, endive, great burdock and yacon provide insights into Asteraceae palaeo-polyploidization history and plant inulin production.</title>
        <authorList>
            <person name="Fan W."/>
            <person name="Wang S."/>
            <person name="Wang H."/>
            <person name="Wang A."/>
            <person name="Jiang F."/>
            <person name="Liu H."/>
            <person name="Zhao H."/>
            <person name="Xu D."/>
            <person name="Zhang Y."/>
        </authorList>
    </citation>
    <scope>NUCLEOTIDE SEQUENCE [LARGE SCALE GENOMIC DNA]</scope>
    <source>
        <strain evidence="2">cv. Niubang</strain>
    </source>
</reference>
<gene>
    <name evidence="1" type="ORF">L6452_15247</name>
</gene>
<evidence type="ECO:0000313" key="2">
    <source>
        <dbReference type="Proteomes" id="UP001055879"/>
    </source>
</evidence>
<accession>A0ACB9CN81</accession>
<comment type="caution">
    <text evidence="1">The sequence shown here is derived from an EMBL/GenBank/DDBJ whole genome shotgun (WGS) entry which is preliminary data.</text>
</comment>
<dbReference type="EMBL" id="CM042050">
    <property type="protein sequence ID" value="KAI3735737.1"/>
    <property type="molecule type" value="Genomic_DNA"/>
</dbReference>
<name>A0ACB9CN81_ARCLA</name>